<gene>
    <name evidence="2" type="ORF">LAUMK42_03695</name>
    <name evidence="3" type="ORF">LAUMK4_03642</name>
</gene>
<evidence type="ECO:0000313" key="2">
    <source>
        <dbReference type="EMBL" id="VAZ84868.1"/>
    </source>
</evidence>
<protein>
    <submittedName>
        <fullName evidence="2">Uncharacterized protein</fullName>
    </submittedName>
</protein>
<dbReference type="AlphaFoldDB" id="A0AB38UWA8"/>
<dbReference type="EMBL" id="UPHM01000100">
    <property type="protein sequence ID" value="VAZ96829.1"/>
    <property type="molecule type" value="Genomic_DNA"/>
</dbReference>
<evidence type="ECO:0000256" key="1">
    <source>
        <dbReference type="SAM" id="MobiDB-lite"/>
    </source>
</evidence>
<sequence length="53" mass="5523">MDLGPTRMEGLVRAESADLGLVQQGLPDLVAAPGADAKPRSGHNRIAQISREG</sequence>
<reference evidence="4 5" key="1">
    <citation type="submission" date="2018-09" db="EMBL/GenBank/DDBJ databases">
        <authorList>
            <person name="Tagini F."/>
        </authorList>
    </citation>
    <scope>NUCLEOTIDE SEQUENCE [LARGE SCALE GENOMIC DNA]</scope>
    <source>
        <strain evidence="3 4">MK4</strain>
        <strain evidence="2 5">MK42</strain>
    </source>
</reference>
<evidence type="ECO:0000313" key="3">
    <source>
        <dbReference type="EMBL" id="VAZ96829.1"/>
    </source>
</evidence>
<name>A0AB38UWA8_9MYCO</name>
<keyword evidence="4" id="KW-1185">Reference proteome</keyword>
<dbReference type="Proteomes" id="UP000271464">
    <property type="component" value="Unassembled WGS sequence"/>
</dbReference>
<proteinExistence type="predicted"/>
<evidence type="ECO:0000313" key="5">
    <source>
        <dbReference type="Proteomes" id="UP000279331"/>
    </source>
</evidence>
<dbReference type="EMBL" id="UPHL01000103">
    <property type="protein sequence ID" value="VAZ84868.1"/>
    <property type="molecule type" value="Genomic_DNA"/>
</dbReference>
<feature type="region of interest" description="Disordered" evidence="1">
    <location>
        <begin position="30"/>
        <end position="53"/>
    </location>
</feature>
<organism evidence="2 5">
    <name type="scientific">Mycobacterium persicum</name>
    <dbReference type="NCBI Taxonomy" id="1487726"/>
    <lineage>
        <taxon>Bacteria</taxon>
        <taxon>Bacillati</taxon>
        <taxon>Actinomycetota</taxon>
        <taxon>Actinomycetes</taxon>
        <taxon>Mycobacteriales</taxon>
        <taxon>Mycobacteriaceae</taxon>
        <taxon>Mycobacterium</taxon>
    </lineage>
</organism>
<comment type="caution">
    <text evidence="2">The sequence shown here is derived from an EMBL/GenBank/DDBJ whole genome shotgun (WGS) entry which is preliminary data.</text>
</comment>
<evidence type="ECO:0000313" key="4">
    <source>
        <dbReference type="Proteomes" id="UP000271464"/>
    </source>
</evidence>
<accession>A0AB38UWA8</accession>
<dbReference type="Proteomes" id="UP000279331">
    <property type="component" value="Unassembled WGS sequence"/>
</dbReference>